<keyword evidence="2" id="KW-1003">Cell membrane</keyword>
<reference evidence="13 14" key="1">
    <citation type="submission" date="2021-08" db="EMBL/GenBank/DDBJ databases">
        <title>Devosia salina sp. nov., isolated from the South China Sea sediment.</title>
        <authorList>
            <person name="Zhou Z."/>
        </authorList>
    </citation>
    <scope>NUCLEOTIDE SEQUENCE [LARGE SCALE GENOMIC DNA]</scope>
    <source>
        <strain evidence="13 14">SCS-3</strain>
    </source>
</reference>
<keyword evidence="14" id="KW-1185">Reference proteome</keyword>
<feature type="transmembrane region" description="Helical" evidence="9">
    <location>
        <begin position="138"/>
        <end position="162"/>
    </location>
</feature>
<accession>A0ABX8WE08</accession>
<feature type="domain" description="CopC" evidence="11">
    <location>
        <begin position="28"/>
        <end position="118"/>
    </location>
</feature>
<dbReference type="SUPFAM" id="SSF81296">
    <property type="entry name" value="E set domains"/>
    <property type="match status" value="1"/>
</dbReference>
<evidence type="ECO:0000256" key="6">
    <source>
        <dbReference type="ARBA" id="ARBA00022989"/>
    </source>
</evidence>
<dbReference type="InterPro" id="IPR007348">
    <property type="entry name" value="CopC_dom"/>
</dbReference>
<dbReference type="InterPro" id="IPR014756">
    <property type="entry name" value="Ig_E-set"/>
</dbReference>
<feature type="transmembrane region" description="Helical" evidence="9">
    <location>
        <begin position="174"/>
        <end position="194"/>
    </location>
</feature>
<dbReference type="Pfam" id="PF05425">
    <property type="entry name" value="CopD"/>
    <property type="match status" value="1"/>
</dbReference>
<evidence type="ECO:0000313" key="13">
    <source>
        <dbReference type="EMBL" id="QYO77123.1"/>
    </source>
</evidence>
<evidence type="ECO:0000256" key="3">
    <source>
        <dbReference type="ARBA" id="ARBA00022692"/>
    </source>
</evidence>
<evidence type="ECO:0000256" key="2">
    <source>
        <dbReference type="ARBA" id="ARBA00022475"/>
    </source>
</evidence>
<feature type="chain" id="PRO_5045581082" evidence="10">
    <location>
        <begin position="28"/>
        <end position="529"/>
    </location>
</feature>
<feature type="transmembrane region" description="Helical" evidence="9">
    <location>
        <begin position="273"/>
        <end position="291"/>
    </location>
</feature>
<evidence type="ECO:0000259" key="11">
    <source>
        <dbReference type="Pfam" id="PF04234"/>
    </source>
</evidence>
<feature type="transmembrane region" description="Helical" evidence="9">
    <location>
        <begin position="344"/>
        <end position="365"/>
    </location>
</feature>
<evidence type="ECO:0000256" key="1">
    <source>
        <dbReference type="ARBA" id="ARBA00004651"/>
    </source>
</evidence>
<keyword evidence="4" id="KW-0479">Metal-binding</keyword>
<evidence type="ECO:0000256" key="5">
    <source>
        <dbReference type="ARBA" id="ARBA00022729"/>
    </source>
</evidence>
<dbReference type="PANTHER" id="PTHR34820">
    <property type="entry name" value="INNER MEMBRANE PROTEIN YEBZ"/>
    <property type="match status" value="1"/>
</dbReference>
<dbReference type="InterPro" id="IPR014755">
    <property type="entry name" value="Cu-Rt/internalin_Ig-like"/>
</dbReference>
<sequence>MTLSITRLVAPLLVALLLLANAVPAFAHAQLLSTRPEANAILDQAPETLSLAFNEPVSPLVITLVAPDGAVTDLTAASTSGKTLAVHLPSGLGVGTHVLSWRVVSVDAHPVAGALVFSLGRATGTAPPETTGSRTTAMLLWASKLMLFAGLFLGLGGAVFALAAPLSRPAQRPVAALALLGLVAAPLSLGLHGADALGLPPDALLSAPAWVTGFATSYGLTALLVAMACTLALLGLMVLPALAWSAWLMAAIALAISGHAGAAAPQWLTRPVVALHIGGILFWIGALIPLWHWLRERSAAADRALVRFSRFVPYAVAAILVSGGTLALVQLGPPGSAWLTPYGYILAAKLGLLFILFLLALWNRFRLTAPVLAGELTPRLHLRRSILAELVLVLAILALAAGWRFTPPPRAIAAAAAAQAALALPAYAHAMNDAVMADIVVTPGRAGPVTIDMSIVDGAGAPLQPVGVNLTLSAPAMGIEPIKLPATPVDGIWRVEGQAIPLPGTWEMVLDIRIDRFTLARIGTDITLP</sequence>
<feature type="signal peptide" evidence="10">
    <location>
        <begin position="1"/>
        <end position="27"/>
    </location>
</feature>
<feature type="transmembrane region" description="Helical" evidence="9">
    <location>
        <begin position="386"/>
        <end position="405"/>
    </location>
</feature>
<evidence type="ECO:0000313" key="14">
    <source>
        <dbReference type="Proteomes" id="UP000825799"/>
    </source>
</evidence>
<dbReference type="InterPro" id="IPR032694">
    <property type="entry name" value="CopC/D"/>
</dbReference>
<name>A0ABX8WE08_9HYPH</name>
<dbReference type="Pfam" id="PF04234">
    <property type="entry name" value="CopC"/>
    <property type="match status" value="1"/>
</dbReference>
<evidence type="ECO:0000256" key="9">
    <source>
        <dbReference type="SAM" id="Phobius"/>
    </source>
</evidence>
<dbReference type="RefSeq" id="WP_220305585.1">
    <property type="nucleotide sequence ID" value="NZ_CP080590.1"/>
</dbReference>
<keyword evidence="6 9" id="KW-1133">Transmembrane helix</keyword>
<comment type="subcellular location">
    <subcellularLocation>
        <location evidence="1">Cell membrane</location>
        <topology evidence="1">Multi-pass membrane protein</topology>
    </subcellularLocation>
</comment>
<gene>
    <name evidence="13" type="ORF">K1X15_00500</name>
</gene>
<keyword evidence="8 9" id="KW-0472">Membrane</keyword>
<feature type="transmembrane region" description="Helical" evidence="9">
    <location>
        <begin position="311"/>
        <end position="332"/>
    </location>
</feature>
<organism evidence="13 14">
    <name type="scientific">Devosia salina</name>
    <dbReference type="NCBI Taxonomy" id="2860336"/>
    <lineage>
        <taxon>Bacteria</taxon>
        <taxon>Pseudomonadati</taxon>
        <taxon>Pseudomonadota</taxon>
        <taxon>Alphaproteobacteria</taxon>
        <taxon>Hyphomicrobiales</taxon>
        <taxon>Devosiaceae</taxon>
        <taxon>Devosia</taxon>
    </lineage>
</organism>
<keyword evidence="7" id="KW-0186">Copper</keyword>
<feature type="transmembrane region" description="Helical" evidence="9">
    <location>
        <begin position="246"/>
        <end position="267"/>
    </location>
</feature>
<evidence type="ECO:0000256" key="8">
    <source>
        <dbReference type="ARBA" id="ARBA00023136"/>
    </source>
</evidence>
<evidence type="ECO:0000256" key="7">
    <source>
        <dbReference type="ARBA" id="ARBA00023008"/>
    </source>
</evidence>
<dbReference type="Gene3D" id="2.60.40.1220">
    <property type="match status" value="1"/>
</dbReference>
<evidence type="ECO:0000256" key="10">
    <source>
        <dbReference type="SAM" id="SignalP"/>
    </source>
</evidence>
<proteinExistence type="predicted"/>
<keyword evidence="5 10" id="KW-0732">Signal</keyword>
<dbReference type="EMBL" id="CP080590">
    <property type="protein sequence ID" value="QYO77123.1"/>
    <property type="molecule type" value="Genomic_DNA"/>
</dbReference>
<evidence type="ECO:0000259" key="12">
    <source>
        <dbReference type="Pfam" id="PF05425"/>
    </source>
</evidence>
<dbReference type="Proteomes" id="UP000825799">
    <property type="component" value="Chromosome"/>
</dbReference>
<dbReference type="InterPro" id="IPR008457">
    <property type="entry name" value="Cu-R_CopD_dom"/>
</dbReference>
<keyword evidence="3 9" id="KW-0812">Transmembrane</keyword>
<dbReference type="PANTHER" id="PTHR34820:SF4">
    <property type="entry name" value="INNER MEMBRANE PROTEIN YEBZ"/>
    <property type="match status" value="1"/>
</dbReference>
<feature type="transmembrane region" description="Helical" evidence="9">
    <location>
        <begin position="214"/>
        <end position="239"/>
    </location>
</feature>
<feature type="domain" description="Copper resistance protein D" evidence="12">
    <location>
        <begin position="303"/>
        <end position="403"/>
    </location>
</feature>
<protein>
    <submittedName>
        <fullName evidence="13">Copper resistance protein CopC/CopD</fullName>
    </submittedName>
</protein>
<evidence type="ECO:0000256" key="4">
    <source>
        <dbReference type="ARBA" id="ARBA00022723"/>
    </source>
</evidence>